<dbReference type="EMBL" id="CABIKO010000360">
    <property type="protein sequence ID" value="VVA34942.1"/>
    <property type="molecule type" value="Genomic_DNA"/>
</dbReference>
<organism evidence="1 2">
    <name type="scientific">Prunus dulcis</name>
    <name type="common">Almond</name>
    <name type="synonym">Amygdalus dulcis</name>
    <dbReference type="NCBI Taxonomy" id="3755"/>
    <lineage>
        <taxon>Eukaryota</taxon>
        <taxon>Viridiplantae</taxon>
        <taxon>Streptophyta</taxon>
        <taxon>Embryophyta</taxon>
        <taxon>Tracheophyta</taxon>
        <taxon>Spermatophyta</taxon>
        <taxon>Magnoliopsida</taxon>
        <taxon>eudicotyledons</taxon>
        <taxon>Gunneridae</taxon>
        <taxon>Pentapetalae</taxon>
        <taxon>rosids</taxon>
        <taxon>fabids</taxon>
        <taxon>Rosales</taxon>
        <taxon>Rosaceae</taxon>
        <taxon>Amygdaloideae</taxon>
        <taxon>Amygdaleae</taxon>
        <taxon>Prunus</taxon>
    </lineage>
</organism>
<reference evidence="2" key="1">
    <citation type="journal article" date="2020" name="Plant J.">
        <title>Transposons played a major role in the diversification between the closely related almond and peach genomes: results from the almond genome sequence.</title>
        <authorList>
            <person name="Alioto T."/>
            <person name="Alexiou K.G."/>
            <person name="Bardil A."/>
            <person name="Barteri F."/>
            <person name="Castanera R."/>
            <person name="Cruz F."/>
            <person name="Dhingra A."/>
            <person name="Duval H."/>
            <person name="Fernandez I Marti A."/>
            <person name="Frias L."/>
            <person name="Galan B."/>
            <person name="Garcia J.L."/>
            <person name="Howad W."/>
            <person name="Gomez-Garrido J."/>
            <person name="Gut M."/>
            <person name="Julca I."/>
            <person name="Morata J."/>
            <person name="Puigdomenech P."/>
            <person name="Ribeca P."/>
            <person name="Rubio Cabetas M.J."/>
            <person name="Vlasova A."/>
            <person name="Wirthensohn M."/>
            <person name="Garcia-Mas J."/>
            <person name="Gabaldon T."/>
            <person name="Casacuberta J.M."/>
            <person name="Arus P."/>
        </authorList>
    </citation>
    <scope>NUCLEOTIDE SEQUENCE [LARGE SCALE GENOMIC DNA]</scope>
    <source>
        <strain evidence="2">cv. Texas</strain>
    </source>
</reference>
<dbReference type="AlphaFoldDB" id="A0A5E4G5W3"/>
<dbReference type="Gramene" id="VVA34942">
    <property type="protein sequence ID" value="VVA34942"/>
    <property type="gene ID" value="Prudul26B029675"/>
</dbReference>
<accession>A0A5E4G5W3</accession>
<proteinExistence type="predicted"/>
<dbReference type="Proteomes" id="UP000327085">
    <property type="component" value="Chromosome 5"/>
</dbReference>
<sequence>MRGTCGQYGYFRDHCKRPELTVRRAFKTASRHGDDTEREKESAGFAILGRRDRNTKEGLWAIKECNQLRVGVPGRSCEVRATLSLRDASHRRTRGGNDAVFWVPEWKMKSSKMTTTASSSPPP</sequence>
<name>A0A5E4G5W3_PRUDU</name>
<dbReference type="InParanoid" id="A0A5E4G5W3"/>
<evidence type="ECO:0000313" key="2">
    <source>
        <dbReference type="Proteomes" id="UP000327085"/>
    </source>
</evidence>
<protein>
    <submittedName>
        <fullName evidence="1">Uncharacterized protein</fullName>
    </submittedName>
</protein>
<evidence type="ECO:0000313" key="1">
    <source>
        <dbReference type="EMBL" id="VVA34942.1"/>
    </source>
</evidence>
<gene>
    <name evidence="1" type="ORF">ALMOND_2B029675</name>
</gene>